<keyword evidence="6" id="KW-0158">Chromosome</keyword>
<sequence>MVISEEEANATIERLQQKLTKNLQNIDRNFAECHQIVNSEIIPNLDKYKAQTSKIWESSKIWLYFFDSLNQNGDLEEGSGNTTNRPPFPNDSTMDSADRASWSDRIHHSVSMDDITDVGSLTRLRLSLQQPVTTTSQETGMMRPPHTTKSISTGSTTSSSFRRDLISSPPRTIPFGKPESSLAGTPIREASIIMTQNILEASGIRSSDDDSLDFDPEGNKKKATSEEKKPSRQPANENAGKAWDDTNMMEVDDEESRARFNQFFMQRQHQSANTPDIEGSSRWRKVDRSPSNHSARFESPLAGARTRHPILQDMTATEHQQQDMSDADVGAYEFSDAMPQDRLEEYHARERQNTSGSDLTFHSGSNMTMISGSTGQIPAKFDLQYFPEKFRVPPGSVKLTRVYNYFHDRPGIMSTVQDVHVHLPDVSVESIELLIHVLIRRKFLKKVGDKEAWTLRR</sequence>
<keyword evidence="18" id="KW-1185">Reference proteome</keyword>
<feature type="compositionally biased region" description="Polar residues" evidence="16">
    <location>
        <begin position="75"/>
        <end position="95"/>
    </location>
</feature>
<dbReference type="Proteomes" id="UP001304243">
    <property type="component" value="Unassembled WGS sequence"/>
</dbReference>
<dbReference type="GO" id="GO:0008608">
    <property type="term" value="P:attachment of spindle microtubules to kinetochore"/>
    <property type="evidence" value="ECO:0007669"/>
    <property type="project" value="InterPro"/>
</dbReference>
<name>A0AAN7DCJ3_9FUNG</name>
<keyword evidence="15" id="KW-0137">Centromere</keyword>
<dbReference type="PANTHER" id="PTHR28200:SF1">
    <property type="entry name" value="DASH COMPLEX SUBUNIT ASK1"/>
    <property type="match status" value="1"/>
</dbReference>
<feature type="region of interest" description="Disordered" evidence="16">
    <location>
        <begin position="267"/>
        <end position="297"/>
    </location>
</feature>
<proteinExistence type="inferred from homology"/>
<feature type="region of interest" description="Disordered" evidence="16">
    <location>
        <begin position="131"/>
        <end position="182"/>
    </location>
</feature>
<evidence type="ECO:0000256" key="1">
    <source>
        <dbReference type="ARBA" id="ARBA00004123"/>
    </source>
</evidence>
<accession>A0AAN7DCJ3</accession>
<evidence type="ECO:0000256" key="7">
    <source>
        <dbReference type="ARBA" id="ARBA00022490"/>
    </source>
</evidence>
<evidence type="ECO:0000256" key="5">
    <source>
        <dbReference type="ARBA" id="ARBA00014520"/>
    </source>
</evidence>
<evidence type="ECO:0000256" key="10">
    <source>
        <dbReference type="ARBA" id="ARBA00022776"/>
    </source>
</evidence>
<evidence type="ECO:0000256" key="14">
    <source>
        <dbReference type="ARBA" id="ARBA00023306"/>
    </source>
</evidence>
<evidence type="ECO:0000256" key="15">
    <source>
        <dbReference type="ARBA" id="ARBA00023328"/>
    </source>
</evidence>
<dbReference type="InterPro" id="IPR013964">
    <property type="entry name" value="DASH_Ask1"/>
</dbReference>
<keyword evidence="12" id="KW-0206">Cytoskeleton</keyword>
<keyword evidence="9" id="KW-0493">Microtubule</keyword>
<reference evidence="17 18" key="1">
    <citation type="submission" date="2022-11" db="EMBL/GenBank/DDBJ databases">
        <title>Mucor velutinosus strain NIH1002 WGS.</title>
        <authorList>
            <person name="Subramanian P."/>
            <person name="Mullikin J.C."/>
            <person name="Segre J.A."/>
            <person name="Zelazny A.M."/>
        </authorList>
    </citation>
    <scope>NUCLEOTIDE SEQUENCE [LARGE SCALE GENOMIC DNA]</scope>
    <source>
        <strain evidence="17 18">NIH1002</strain>
    </source>
</reference>
<gene>
    <name evidence="17" type="primary">fcp1_1</name>
    <name evidence="17" type="ORF">ATC70_002559</name>
</gene>
<dbReference type="GO" id="GO:0044732">
    <property type="term" value="C:mitotic spindle pole body"/>
    <property type="evidence" value="ECO:0007669"/>
    <property type="project" value="TreeGrafter"/>
</dbReference>
<comment type="caution">
    <text evidence="17">The sequence shown here is derived from an EMBL/GenBank/DDBJ whole genome shotgun (WGS) entry which is preliminary data.</text>
</comment>
<comment type="subcellular location">
    <subcellularLocation>
        <location evidence="3">Chromosome</location>
        <location evidence="3">Centromere</location>
        <location evidence="3">Kinetochore</location>
    </subcellularLocation>
    <subcellularLocation>
        <location evidence="2">Cytoplasm</location>
        <location evidence="2">Cytoskeleton</location>
        <location evidence="2">Spindle</location>
    </subcellularLocation>
    <subcellularLocation>
        <location evidence="1">Nucleus</location>
    </subcellularLocation>
</comment>
<evidence type="ECO:0000256" key="3">
    <source>
        <dbReference type="ARBA" id="ARBA00004629"/>
    </source>
</evidence>
<keyword evidence="14" id="KW-0131">Cell cycle</keyword>
<dbReference type="PANTHER" id="PTHR28200">
    <property type="entry name" value="DASH COMPLEX SUBUNIT ASK1"/>
    <property type="match status" value="1"/>
</dbReference>
<organism evidence="17 18">
    <name type="scientific">Mucor velutinosus</name>
    <dbReference type="NCBI Taxonomy" id="708070"/>
    <lineage>
        <taxon>Eukaryota</taxon>
        <taxon>Fungi</taxon>
        <taxon>Fungi incertae sedis</taxon>
        <taxon>Mucoromycota</taxon>
        <taxon>Mucoromycotina</taxon>
        <taxon>Mucoromycetes</taxon>
        <taxon>Mucorales</taxon>
        <taxon>Mucorineae</taxon>
        <taxon>Mucoraceae</taxon>
        <taxon>Mucor</taxon>
    </lineage>
</organism>
<dbReference type="RefSeq" id="XP_064681618.1">
    <property type="nucleotide sequence ID" value="XM_064821932.1"/>
</dbReference>
<feature type="compositionally biased region" description="Low complexity" evidence="16">
    <location>
        <begin position="147"/>
        <end position="160"/>
    </location>
</feature>
<evidence type="ECO:0000313" key="18">
    <source>
        <dbReference type="Proteomes" id="UP001304243"/>
    </source>
</evidence>
<keyword evidence="10" id="KW-0498">Mitosis</keyword>
<evidence type="ECO:0000256" key="11">
    <source>
        <dbReference type="ARBA" id="ARBA00022838"/>
    </source>
</evidence>
<evidence type="ECO:0000256" key="13">
    <source>
        <dbReference type="ARBA" id="ARBA00023242"/>
    </source>
</evidence>
<evidence type="ECO:0000256" key="12">
    <source>
        <dbReference type="ARBA" id="ARBA00023212"/>
    </source>
</evidence>
<evidence type="ECO:0000256" key="9">
    <source>
        <dbReference type="ARBA" id="ARBA00022701"/>
    </source>
</evidence>
<feature type="compositionally biased region" description="Basic and acidic residues" evidence="16">
    <location>
        <begin position="279"/>
        <end position="290"/>
    </location>
</feature>
<feature type="region of interest" description="Disordered" evidence="16">
    <location>
        <begin position="75"/>
        <end position="100"/>
    </location>
</feature>
<dbReference type="GO" id="GO:0016787">
    <property type="term" value="F:hydrolase activity"/>
    <property type="evidence" value="ECO:0007669"/>
    <property type="project" value="UniProtKB-KW"/>
</dbReference>
<dbReference type="GO" id="GO:0072686">
    <property type="term" value="C:mitotic spindle"/>
    <property type="evidence" value="ECO:0007669"/>
    <property type="project" value="InterPro"/>
</dbReference>
<protein>
    <recommendedName>
        <fullName evidence="5">DASH complex subunit ASK1</fullName>
    </recommendedName>
</protein>
<keyword evidence="11" id="KW-0995">Kinetochore</keyword>
<feature type="compositionally biased region" description="Basic and acidic residues" evidence="16">
    <location>
        <begin position="217"/>
        <end position="230"/>
    </location>
</feature>
<dbReference type="GO" id="GO:0042729">
    <property type="term" value="C:DASH complex"/>
    <property type="evidence" value="ECO:0007669"/>
    <property type="project" value="InterPro"/>
</dbReference>
<comment type="similarity">
    <text evidence="4">Belongs to the DASH complex ASK1 family.</text>
</comment>
<evidence type="ECO:0000256" key="2">
    <source>
        <dbReference type="ARBA" id="ARBA00004186"/>
    </source>
</evidence>
<dbReference type="GeneID" id="89946261"/>
<evidence type="ECO:0000256" key="4">
    <source>
        <dbReference type="ARBA" id="ARBA00010731"/>
    </source>
</evidence>
<evidence type="ECO:0000256" key="16">
    <source>
        <dbReference type="SAM" id="MobiDB-lite"/>
    </source>
</evidence>
<evidence type="ECO:0000313" key="17">
    <source>
        <dbReference type="EMBL" id="KAK4514952.1"/>
    </source>
</evidence>
<keyword evidence="8" id="KW-0132">Cell division</keyword>
<evidence type="ECO:0000256" key="6">
    <source>
        <dbReference type="ARBA" id="ARBA00022454"/>
    </source>
</evidence>
<dbReference type="GO" id="GO:0051301">
    <property type="term" value="P:cell division"/>
    <property type="evidence" value="ECO:0007669"/>
    <property type="project" value="UniProtKB-KW"/>
</dbReference>
<dbReference type="EMBL" id="JASEJX010000015">
    <property type="protein sequence ID" value="KAK4514952.1"/>
    <property type="molecule type" value="Genomic_DNA"/>
</dbReference>
<keyword evidence="13" id="KW-0539">Nucleus</keyword>
<keyword evidence="17" id="KW-0378">Hydrolase</keyword>
<dbReference type="Pfam" id="PF08655">
    <property type="entry name" value="DASH_Ask1"/>
    <property type="match status" value="1"/>
</dbReference>
<feature type="region of interest" description="Disordered" evidence="16">
    <location>
        <begin position="204"/>
        <end position="247"/>
    </location>
</feature>
<evidence type="ECO:0000256" key="8">
    <source>
        <dbReference type="ARBA" id="ARBA00022618"/>
    </source>
</evidence>
<dbReference type="GO" id="GO:0005874">
    <property type="term" value="C:microtubule"/>
    <property type="evidence" value="ECO:0007669"/>
    <property type="project" value="UniProtKB-KW"/>
</dbReference>
<keyword evidence="7" id="KW-0963">Cytoplasm</keyword>
<dbReference type="AlphaFoldDB" id="A0AAN7DCJ3"/>